<evidence type="ECO:0000313" key="2">
    <source>
        <dbReference type="EMBL" id="PNP94052.1"/>
    </source>
</evidence>
<sequence>MSDIKIPVFVCNLLSRIERRQHIIKEFENKQEYSMQIIPAIKNKIGAYGLWLTLHSFTLLHFDLKNKLKI</sequence>
<dbReference type="RefSeq" id="WP_103003476.1">
    <property type="nucleotide sequence ID" value="NZ_JBETXH010000003.1"/>
</dbReference>
<protein>
    <recommendedName>
        <fullName evidence="1">Glycosyl transferase family 25 domain-containing protein</fullName>
    </recommendedName>
</protein>
<evidence type="ECO:0000259" key="1">
    <source>
        <dbReference type="Pfam" id="PF01755"/>
    </source>
</evidence>
<gene>
    <name evidence="2" type="ORF">BFS16_07650</name>
</gene>
<comment type="caution">
    <text evidence="2">The sequence shown here is derived from an EMBL/GenBank/DDBJ whole genome shotgun (WGS) entry which is preliminary data.</text>
</comment>
<feature type="domain" description="Glycosyl transferase family 25" evidence="1">
    <location>
        <begin position="7"/>
        <end position="48"/>
    </location>
</feature>
<dbReference type="AlphaFoldDB" id="A0A2K0XHP5"/>
<name>A0A2K0XHP5_9BACT</name>
<accession>A0A2K0XHP5</accession>
<organism evidence="2 3">
    <name type="scientific">Hoylesella timonensis</name>
    <dbReference type="NCBI Taxonomy" id="386414"/>
    <lineage>
        <taxon>Bacteria</taxon>
        <taxon>Pseudomonadati</taxon>
        <taxon>Bacteroidota</taxon>
        <taxon>Bacteroidia</taxon>
        <taxon>Bacteroidales</taxon>
        <taxon>Prevotellaceae</taxon>
        <taxon>Hoylesella</taxon>
    </lineage>
</organism>
<reference evidence="2 3" key="1">
    <citation type="submission" date="2017-03" db="EMBL/GenBank/DDBJ databases">
        <authorList>
            <person name="Afonso C.L."/>
            <person name="Miller P.J."/>
            <person name="Scott M.A."/>
            <person name="Spackman E."/>
            <person name="Goraichik I."/>
            <person name="Dimitrov K.M."/>
            <person name="Suarez D.L."/>
            <person name="Swayne D.E."/>
        </authorList>
    </citation>
    <scope>NUCLEOTIDE SEQUENCE [LARGE SCALE GENOMIC DNA]</scope>
    <source>
        <strain evidence="2 3">DNF00076</strain>
    </source>
</reference>
<dbReference type="Proteomes" id="UP000236634">
    <property type="component" value="Unassembled WGS sequence"/>
</dbReference>
<dbReference type="InterPro" id="IPR002654">
    <property type="entry name" value="Glyco_trans_25"/>
</dbReference>
<proteinExistence type="predicted"/>
<dbReference type="Pfam" id="PF01755">
    <property type="entry name" value="Glyco_transf_25"/>
    <property type="match status" value="1"/>
</dbReference>
<evidence type="ECO:0000313" key="3">
    <source>
        <dbReference type="Proteomes" id="UP000236634"/>
    </source>
</evidence>
<dbReference type="EMBL" id="NBAX01000006">
    <property type="protein sequence ID" value="PNP94052.1"/>
    <property type="molecule type" value="Genomic_DNA"/>
</dbReference>